<accession>V4PAS4</accession>
<dbReference type="AlphaFoldDB" id="V4PAS4"/>
<name>V4PAS4_9CAUL</name>
<reference evidence="1 2" key="1">
    <citation type="journal article" date="2014" name="Nature">
        <title>Sequential evolution of bacterial morphology by co-option of a developmental regulator.</title>
        <authorList>
            <person name="Jiang C."/>
            <person name="Brown P.J."/>
            <person name="Ducret A."/>
            <person name="Brun Y.V."/>
        </authorList>
    </citation>
    <scope>NUCLEOTIDE SEQUENCE [LARGE SCALE GENOMIC DNA]</scope>
    <source>
        <strain evidence="1 2">DSM 16100</strain>
    </source>
</reference>
<organism evidence="1 2">
    <name type="scientific">Asticcacaulis benevestitus DSM 16100 = ATCC BAA-896</name>
    <dbReference type="NCBI Taxonomy" id="1121022"/>
    <lineage>
        <taxon>Bacteria</taxon>
        <taxon>Pseudomonadati</taxon>
        <taxon>Pseudomonadota</taxon>
        <taxon>Alphaproteobacteria</taxon>
        <taxon>Caulobacterales</taxon>
        <taxon>Caulobacteraceae</taxon>
        <taxon>Asticcacaulis</taxon>
    </lineage>
</organism>
<gene>
    <name evidence="1" type="ORF">ABENE_11210</name>
</gene>
<comment type="caution">
    <text evidence="1">The sequence shown here is derived from an EMBL/GenBank/DDBJ whole genome shotgun (WGS) entry which is preliminary data.</text>
</comment>
<dbReference type="EMBL" id="AWGB01000020">
    <property type="protein sequence ID" value="ESQ91012.1"/>
    <property type="molecule type" value="Genomic_DNA"/>
</dbReference>
<keyword evidence="2" id="KW-1185">Reference proteome</keyword>
<sequence length="55" mass="6269">MARTALPIGRDPHDRLRLLTETQFRDIEQAVENGRPMPANKNPLGFRLGGLCYDF</sequence>
<dbReference type="Proteomes" id="UP000017837">
    <property type="component" value="Unassembled WGS sequence"/>
</dbReference>
<protein>
    <submittedName>
        <fullName evidence="1">Uncharacterized protein</fullName>
    </submittedName>
</protein>
<evidence type="ECO:0000313" key="2">
    <source>
        <dbReference type="Proteomes" id="UP000017837"/>
    </source>
</evidence>
<proteinExistence type="predicted"/>
<evidence type="ECO:0000313" key="1">
    <source>
        <dbReference type="EMBL" id="ESQ91012.1"/>
    </source>
</evidence>